<dbReference type="Pfam" id="PF04471">
    <property type="entry name" value="Mrr_cat"/>
    <property type="match status" value="1"/>
</dbReference>
<dbReference type="GO" id="GO:0009307">
    <property type="term" value="P:DNA restriction-modification system"/>
    <property type="evidence" value="ECO:0007669"/>
    <property type="project" value="InterPro"/>
</dbReference>
<evidence type="ECO:0000259" key="2">
    <source>
        <dbReference type="Pfam" id="PF18476"/>
    </source>
</evidence>
<gene>
    <name evidence="3" type="ORF">HD597_008889</name>
</gene>
<dbReference type="PANTHER" id="PTHR30015">
    <property type="entry name" value="MRR RESTRICTION SYSTEM PROTEIN"/>
    <property type="match status" value="1"/>
</dbReference>
<dbReference type="GO" id="GO:0015666">
    <property type="term" value="F:restriction endodeoxyribonuclease activity"/>
    <property type="evidence" value="ECO:0007669"/>
    <property type="project" value="TreeGrafter"/>
</dbReference>
<dbReference type="InterPro" id="IPR011335">
    <property type="entry name" value="Restrct_endonuc-II-like"/>
</dbReference>
<comment type="caution">
    <text evidence="3">The sequence shown here is derived from an EMBL/GenBank/DDBJ whole genome shotgun (WGS) entry which is preliminary data.</text>
</comment>
<proteinExistence type="predicted"/>
<dbReference type="GO" id="GO:0003677">
    <property type="term" value="F:DNA binding"/>
    <property type="evidence" value="ECO:0007669"/>
    <property type="project" value="InterPro"/>
</dbReference>
<protein>
    <recommendedName>
        <fullName evidence="5">Restriction endonuclease</fullName>
    </recommendedName>
</protein>
<dbReference type="InterPro" id="IPR041578">
    <property type="entry name" value="PIN_8"/>
</dbReference>
<dbReference type="SUPFAM" id="SSF52980">
    <property type="entry name" value="Restriction endonuclease-like"/>
    <property type="match status" value="1"/>
</dbReference>
<dbReference type="PANTHER" id="PTHR30015:SF7">
    <property type="entry name" value="TYPE IV METHYL-DIRECTED RESTRICTION ENZYME ECOKMRR"/>
    <property type="match status" value="1"/>
</dbReference>
<evidence type="ECO:0000259" key="1">
    <source>
        <dbReference type="Pfam" id="PF04471"/>
    </source>
</evidence>
<dbReference type="EMBL" id="JAMZEB010000002">
    <property type="protein sequence ID" value="MCP2361869.1"/>
    <property type="molecule type" value="Genomic_DNA"/>
</dbReference>
<reference evidence="3" key="1">
    <citation type="submission" date="2022-06" db="EMBL/GenBank/DDBJ databases">
        <title>Sequencing the genomes of 1000 actinobacteria strains.</title>
        <authorList>
            <person name="Klenk H.-P."/>
        </authorList>
    </citation>
    <scope>NUCLEOTIDE SEQUENCE</scope>
    <source>
        <strain evidence="3">DSM 46694</strain>
    </source>
</reference>
<sequence>MNAQYQNDPQDPVGLGSGFQAWWAEVPDPGPYIREGLIVLDANVLLHLYRVTPTAREQILATLLEVRDRLWIPHQAALEFHRNRVDVVLNRLSQFREVRRVLKDATNKAAGELRKAVLRFTHLRQMNMTDRVWDPGANGLNEESILSRLDGVMDSALAELVTLEAEHDLAPNDLQSGDPVLARLDEVTRGRIGPPYLHAELRHLVEEATSYRYPNLIPPGYRDAERKPTPYRAAGDYILWRQIMDYAQTEARGRMLVMVTSDAKEDWWELDKNGKAQQGRPELRQELFDHSKSSMVQMMLSDFLEAAVEQFPGRVSPDTVSEVRESERTAQAAGVLDVLSSLKDDHKPDLMALSPAEFEHLIRQLLEAMGFTAYVTEPAHDAGFDIDATKSDANLGVIRTVAQVKRYSRAVSLDAVHALYGVMTHVKAQAGIMVTTSWFGSATRKFVEGKPLTLIDGPELISLLHDYLDIDATISIRRPMNRDNQ</sequence>
<evidence type="ECO:0000313" key="4">
    <source>
        <dbReference type="Proteomes" id="UP001139648"/>
    </source>
</evidence>
<name>A0A9X2K6W4_9ACTN</name>
<dbReference type="InterPro" id="IPR052906">
    <property type="entry name" value="Type_IV_Methyl-Rstrct_Enzyme"/>
</dbReference>
<organism evidence="3 4">
    <name type="scientific">Nonomuraea thailandensis</name>
    <dbReference type="NCBI Taxonomy" id="1188745"/>
    <lineage>
        <taxon>Bacteria</taxon>
        <taxon>Bacillati</taxon>
        <taxon>Actinomycetota</taxon>
        <taxon>Actinomycetes</taxon>
        <taxon>Streptosporangiales</taxon>
        <taxon>Streptosporangiaceae</taxon>
        <taxon>Nonomuraea</taxon>
    </lineage>
</organism>
<accession>A0A9X2K6W4</accession>
<dbReference type="InterPro" id="IPR007560">
    <property type="entry name" value="Restrct_endonuc_IV_Mrr"/>
</dbReference>
<dbReference type="Pfam" id="PF18476">
    <property type="entry name" value="PIN_8"/>
    <property type="match status" value="1"/>
</dbReference>
<dbReference type="Proteomes" id="UP001139648">
    <property type="component" value="Unassembled WGS sequence"/>
</dbReference>
<dbReference type="AlphaFoldDB" id="A0A9X2K6W4"/>
<dbReference type="InterPro" id="IPR011856">
    <property type="entry name" value="tRNA_endonuc-like_dom_sf"/>
</dbReference>
<evidence type="ECO:0000313" key="3">
    <source>
        <dbReference type="EMBL" id="MCP2361869.1"/>
    </source>
</evidence>
<keyword evidence="4" id="KW-1185">Reference proteome</keyword>
<feature type="domain" description="Restriction endonuclease type IV Mrr" evidence="1">
    <location>
        <begin position="352"/>
        <end position="464"/>
    </location>
</feature>
<dbReference type="Gene3D" id="3.40.1350.10">
    <property type="match status" value="1"/>
</dbReference>
<evidence type="ECO:0008006" key="5">
    <source>
        <dbReference type="Google" id="ProtNLM"/>
    </source>
</evidence>
<dbReference type="RefSeq" id="WP_253751860.1">
    <property type="nucleotide sequence ID" value="NZ_BAABKA010000064.1"/>
</dbReference>
<feature type="domain" description="PIN like" evidence="2">
    <location>
        <begin position="37"/>
        <end position="283"/>
    </location>
</feature>